<sequence length="126" mass="14677">MCELKSVMRIHSWATTETVSKFLAQAFGIKRIPCYGWLLEFLALIKPDSLNRCMMKFVASLCPALISELEKEHEKQAAKMPHALYRYILRCGVWLNIDRVSLKIQVYIFRRFPTLLLTHSSIMTIL</sequence>
<reference evidence="1 2" key="1">
    <citation type="submission" date="2013-08" db="EMBL/GenBank/DDBJ databases">
        <authorList>
            <person name="Weinstock G."/>
            <person name="Sodergren E."/>
            <person name="Wylie T."/>
            <person name="Fulton L."/>
            <person name="Fulton R."/>
            <person name="Fronick C."/>
            <person name="O'Laughlin M."/>
            <person name="Godfrey J."/>
            <person name="Miner T."/>
            <person name="Herter B."/>
            <person name="Appelbaum E."/>
            <person name="Cordes M."/>
            <person name="Lek S."/>
            <person name="Wollam A."/>
            <person name="Pepin K.H."/>
            <person name="Palsikar V.B."/>
            <person name="Mitreva M."/>
            <person name="Wilson R.K."/>
        </authorList>
    </citation>
    <scope>NUCLEOTIDE SEQUENCE [LARGE SCALE GENOMIC DNA]</scope>
    <source>
        <strain evidence="1 2">ATCC 700332</strain>
    </source>
</reference>
<dbReference type="EMBL" id="AWVH01000030">
    <property type="protein sequence ID" value="ERJ93189.1"/>
    <property type="molecule type" value="Genomic_DNA"/>
</dbReference>
<accession>A0ABN0NYX2</accession>
<name>A0ABN0NYX2_TRELE</name>
<comment type="caution">
    <text evidence="1">The sequence shown here is derived from an EMBL/GenBank/DDBJ whole genome shotgun (WGS) entry which is preliminary data.</text>
</comment>
<dbReference type="Proteomes" id="UP000016649">
    <property type="component" value="Unassembled WGS sequence"/>
</dbReference>
<proteinExistence type="predicted"/>
<keyword evidence="2" id="KW-1185">Reference proteome</keyword>
<gene>
    <name evidence="1" type="ORF">HMPREF9193_01189</name>
</gene>
<protein>
    <submittedName>
        <fullName evidence="1">Uncharacterized protein</fullName>
    </submittedName>
</protein>
<organism evidence="1 2">
    <name type="scientific">Treponema lecithinolyticum ATCC 700332</name>
    <dbReference type="NCBI Taxonomy" id="1321815"/>
    <lineage>
        <taxon>Bacteria</taxon>
        <taxon>Pseudomonadati</taxon>
        <taxon>Spirochaetota</taxon>
        <taxon>Spirochaetia</taxon>
        <taxon>Spirochaetales</taxon>
        <taxon>Treponemataceae</taxon>
        <taxon>Treponema</taxon>
    </lineage>
</organism>
<evidence type="ECO:0000313" key="2">
    <source>
        <dbReference type="Proteomes" id="UP000016649"/>
    </source>
</evidence>
<evidence type="ECO:0000313" key="1">
    <source>
        <dbReference type="EMBL" id="ERJ93189.1"/>
    </source>
</evidence>